<dbReference type="InterPro" id="IPR004365">
    <property type="entry name" value="NA-bd_OB_tRNA"/>
</dbReference>
<dbReference type="GO" id="GO:0004824">
    <property type="term" value="F:lysine-tRNA ligase activity"/>
    <property type="evidence" value="ECO:0007669"/>
    <property type="project" value="UniProtKB-EC"/>
</dbReference>
<dbReference type="InterPro" id="IPR045864">
    <property type="entry name" value="aa-tRNA-synth_II/BPL/LPL"/>
</dbReference>
<dbReference type="AlphaFoldDB" id="A0A2T9Z5X0"/>
<dbReference type="EMBL" id="MBFT01000010">
    <property type="protein sequence ID" value="PVU99990.1"/>
    <property type="molecule type" value="Genomic_DNA"/>
</dbReference>
<dbReference type="NCBIfam" id="TIGR00499">
    <property type="entry name" value="lysS_bact"/>
    <property type="match status" value="1"/>
</dbReference>
<dbReference type="SUPFAM" id="SSF50249">
    <property type="entry name" value="Nucleic acid-binding proteins"/>
    <property type="match status" value="1"/>
</dbReference>
<dbReference type="InterPro" id="IPR004364">
    <property type="entry name" value="Aa-tRNA-synt_II"/>
</dbReference>
<proteinExistence type="predicted"/>
<dbReference type="Pfam" id="PF01336">
    <property type="entry name" value="tRNA_anti-codon"/>
    <property type="match status" value="1"/>
</dbReference>
<keyword evidence="5" id="KW-0030">Aminoacyl-tRNA synthetase</keyword>
<evidence type="ECO:0000256" key="6">
    <source>
        <dbReference type="ARBA" id="ARBA00030563"/>
    </source>
</evidence>
<dbReference type="Pfam" id="PF00152">
    <property type="entry name" value="tRNA-synt_2"/>
    <property type="match status" value="1"/>
</dbReference>
<name>A0A2T9Z5X0_9FUNG</name>
<evidence type="ECO:0000256" key="4">
    <source>
        <dbReference type="ARBA" id="ARBA00022840"/>
    </source>
</evidence>
<dbReference type="OrthoDB" id="21243at2759"/>
<comment type="caution">
    <text evidence="10">The sequence shown here is derived from an EMBL/GenBank/DDBJ whole genome shotgun (WGS) entry which is preliminary data.</text>
</comment>
<keyword evidence="3" id="KW-0547">Nucleotide-binding</keyword>
<evidence type="ECO:0000259" key="9">
    <source>
        <dbReference type="PROSITE" id="PS50862"/>
    </source>
</evidence>
<reference evidence="10 11" key="1">
    <citation type="journal article" date="2018" name="MBio">
        <title>Comparative Genomics Reveals the Core Gene Toolbox for the Fungus-Insect Symbiosis.</title>
        <authorList>
            <person name="Wang Y."/>
            <person name="Stata M."/>
            <person name="Wang W."/>
            <person name="Stajich J.E."/>
            <person name="White M.M."/>
            <person name="Moncalvo J.M."/>
        </authorList>
    </citation>
    <scope>NUCLEOTIDE SEQUENCE [LARGE SCALE GENOMIC DNA]</scope>
    <source>
        <strain evidence="10 11">AUS-77-4</strain>
    </source>
</reference>
<dbReference type="GO" id="GO:0000049">
    <property type="term" value="F:tRNA binding"/>
    <property type="evidence" value="ECO:0007669"/>
    <property type="project" value="TreeGrafter"/>
</dbReference>
<dbReference type="PANTHER" id="PTHR42918">
    <property type="entry name" value="LYSYL-TRNA SYNTHETASE"/>
    <property type="match status" value="1"/>
</dbReference>
<keyword evidence="4" id="KW-0067">ATP-binding</keyword>
<evidence type="ECO:0000313" key="11">
    <source>
        <dbReference type="Proteomes" id="UP000245699"/>
    </source>
</evidence>
<gene>
    <name evidence="10" type="ORF">BB559_000243</name>
</gene>
<keyword evidence="11" id="KW-1185">Reference proteome</keyword>
<dbReference type="GO" id="GO:0005524">
    <property type="term" value="F:ATP binding"/>
    <property type="evidence" value="ECO:0007669"/>
    <property type="project" value="UniProtKB-KW"/>
</dbReference>
<feature type="domain" description="Aminoacyl-transfer RNA synthetases class-II family profile" evidence="9">
    <location>
        <begin position="220"/>
        <end position="540"/>
    </location>
</feature>
<evidence type="ECO:0000256" key="3">
    <source>
        <dbReference type="ARBA" id="ARBA00022741"/>
    </source>
</evidence>
<dbReference type="GO" id="GO:0006430">
    <property type="term" value="P:lysyl-tRNA aminoacylation"/>
    <property type="evidence" value="ECO:0007669"/>
    <property type="project" value="InterPro"/>
</dbReference>
<evidence type="ECO:0000256" key="1">
    <source>
        <dbReference type="ARBA" id="ARBA00013166"/>
    </source>
</evidence>
<dbReference type="Gene3D" id="3.30.930.10">
    <property type="entry name" value="Bira Bifunctional Protein, Domain 2"/>
    <property type="match status" value="1"/>
</dbReference>
<dbReference type="Gene3D" id="2.40.50.140">
    <property type="entry name" value="Nucleic acid-binding proteins"/>
    <property type="match status" value="1"/>
</dbReference>
<dbReference type="SUPFAM" id="SSF55681">
    <property type="entry name" value="Class II aaRS and biotin synthetases"/>
    <property type="match status" value="1"/>
</dbReference>
<dbReference type="PRINTS" id="PR00982">
    <property type="entry name" value="TRNASYNTHLYS"/>
</dbReference>
<dbReference type="InterPro" id="IPR002313">
    <property type="entry name" value="Lys-tRNA-ligase_II"/>
</dbReference>
<evidence type="ECO:0000256" key="7">
    <source>
        <dbReference type="ARBA" id="ARBA00048573"/>
    </source>
</evidence>
<evidence type="ECO:0000256" key="2">
    <source>
        <dbReference type="ARBA" id="ARBA00022598"/>
    </source>
</evidence>
<sequence length="543" mass="61935">MYKAKTAITRYGTFQQYFIKNTLSKIKLSGVLSYSTNTNVVDKRQLKEQRVKEISDLGLDPYPIYTVPQTNYKISTIDHLKETFVLKDGEKLLQEFVAIEGRIISKRTSSKKLIFYTILKNGKHIQVVCNYSNLIDKDLESFKKIHNFLQTGDIVRSLGYIGKTNTGELSIFADQIPTLLSTCHRTIPFLSKIENIETRFRNRHVDFLVNENARNTIITRARILKLIRKYFDDNGFIEVETPVLWPSLGGALAKPFVTKSSSLGDTDLFLRISPELFLKQLVIGGIDRIYEIGKVFRNEGIDKSHSPEFTSCEFYQAYANFDDIINTTETLLSTIVADLNNGSKILKVDDNKTLDFTPPFNRINITEYLSKKLDTNLEFLHTETNTENIVEKLIEITLKNNINLSTKPYTPTRLLDNLISNLIEPLCIQPTFLLGHPILMSPLSKAKSKLESARFELFIDCSEYVNAYEELNDPDEQRSRFKLQLADRNSGDVESLVPNNDFCEALEYGLPPTSGWGMGVDRLVTLLTNSKSIREVISFPIVK</sequence>
<dbReference type="STRING" id="61424.A0A2T9Z5X0"/>
<dbReference type="InterPro" id="IPR012340">
    <property type="entry name" value="NA-bd_OB-fold"/>
</dbReference>
<comment type="catalytic activity">
    <reaction evidence="7 8">
        <text>tRNA(Lys) + L-lysine + ATP = L-lysyl-tRNA(Lys) + AMP + diphosphate</text>
        <dbReference type="Rhea" id="RHEA:20792"/>
        <dbReference type="Rhea" id="RHEA-COMP:9696"/>
        <dbReference type="Rhea" id="RHEA-COMP:9697"/>
        <dbReference type="ChEBI" id="CHEBI:30616"/>
        <dbReference type="ChEBI" id="CHEBI:32551"/>
        <dbReference type="ChEBI" id="CHEBI:33019"/>
        <dbReference type="ChEBI" id="CHEBI:78442"/>
        <dbReference type="ChEBI" id="CHEBI:78529"/>
        <dbReference type="ChEBI" id="CHEBI:456215"/>
        <dbReference type="EC" id="6.1.1.6"/>
    </reaction>
</comment>
<dbReference type="InterPro" id="IPR044136">
    <property type="entry name" value="Lys-tRNA-ligase_II_N"/>
</dbReference>
<evidence type="ECO:0000256" key="8">
    <source>
        <dbReference type="RuleBase" id="RU003748"/>
    </source>
</evidence>
<keyword evidence="2" id="KW-0436">Ligase</keyword>
<organism evidence="10 11">
    <name type="scientific">Furculomyces boomerangus</name>
    <dbReference type="NCBI Taxonomy" id="61424"/>
    <lineage>
        <taxon>Eukaryota</taxon>
        <taxon>Fungi</taxon>
        <taxon>Fungi incertae sedis</taxon>
        <taxon>Zoopagomycota</taxon>
        <taxon>Kickxellomycotina</taxon>
        <taxon>Harpellomycetes</taxon>
        <taxon>Harpellales</taxon>
        <taxon>Harpellaceae</taxon>
        <taxon>Furculomyces</taxon>
    </lineage>
</organism>
<protein>
    <recommendedName>
        <fullName evidence="1 8">Lysine--tRNA ligase</fullName>
        <ecNumber evidence="1 8">6.1.1.6</ecNumber>
    </recommendedName>
    <alternativeName>
        <fullName evidence="6 8">Lysyl-tRNA synthetase</fullName>
    </alternativeName>
</protein>
<dbReference type="PANTHER" id="PTHR42918:SF5">
    <property type="entry name" value="LYSINE--TRNA LIGASE, MITOCHONDRIAL"/>
    <property type="match status" value="1"/>
</dbReference>
<dbReference type="GO" id="GO:0005829">
    <property type="term" value="C:cytosol"/>
    <property type="evidence" value="ECO:0007669"/>
    <property type="project" value="TreeGrafter"/>
</dbReference>
<evidence type="ECO:0000256" key="5">
    <source>
        <dbReference type="ARBA" id="ARBA00023146"/>
    </source>
</evidence>
<dbReference type="InterPro" id="IPR018149">
    <property type="entry name" value="Lys-tRNA-synth_II_C"/>
</dbReference>
<dbReference type="PROSITE" id="PS50862">
    <property type="entry name" value="AA_TRNA_LIGASE_II"/>
    <property type="match status" value="1"/>
</dbReference>
<dbReference type="CDD" id="cd04322">
    <property type="entry name" value="LysRS_N"/>
    <property type="match status" value="1"/>
</dbReference>
<dbReference type="InterPro" id="IPR006195">
    <property type="entry name" value="aa-tRNA-synth_II"/>
</dbReference>
<evidence type="ECO:0000313" key="10">
    <source>
        <dbReference type="EMBL" id="PVU99990.1"/>
    </source>
</evidence>
<dbReference type="EC" id="6.1.1.6" evidence="1 8"/>
<accession>A0A2T9Z5X0</accession>
<dbReference type="Proteomes" id="UP000245699">
    <property type="component" value="Unassembled WGS sequence"/>
</dbReference>